<accession>A0A560WGU5</accession>
<dbReference type="Pfam" id="PF08378">
    <property type="entry name" value="NERD"/>
    <property type="match status" value="1"/>
</dbReference>
<reference evidence="3 4" key="1">
    <citation type="submission" date="2019-06" db="EMBL/GenBank/DDBJ databases">
        <title>Sequencing the genomes of 1000 actinobacteria strains.</title>
        <authorList>
            <person name="Klenk H.-P."/>
        </authorList>
    </citation>
    <scope>NUCLEOTIDE SEQUENCE [LARGE SCALE GENOMIC DNA]</scope>
    <source>
        <strain evidence="3 4">DSM 18935</strain>
    </source>
</reference>
<evidence type="ECO:0000313" key="4">
    <source>
        <dbReference type="Proteomes" id="UP000315628"/>
    </source>
</evidence>
<dbReference type="AlphaFoldDB" id="A0A560WGU5"/>
<feature type="compositionally biased region" description="Low complexity" evidence="1">
    <location>
        <begin position="486"/>
        <end position="540"/>
    </location>
</feature>
<sequence>MEWAASADTIGVMTGPTLLPPDPNFAHASEETVWRALVDQVPEHWTIIAGQHLADGEREYEIDLLVLIPDHAIVSLEVKGGSVWVEDGQWRQASREGDLVIDPVRQAEVGKYAARRYVEGDPRWSRGRVHWSQGVVLASSAVAQDFSLPDLPRRLVHGRDDIDALAGRLADAARANVDGHRAPTQEDCDLVAEILRGRALPLRDVVAMAAERDESTTRLTAEQAMLLKVTRLLNRVEVRGGAGSGKTMLALTQARVLARGADGRPRQRVALLCNSIGLASYFKRELAGERYNRRPALVGTFEELAAHLGVTEFGTRQDTDFWEVELPRRMGELAAELPDGKKFDAIIVDEAQDFADSWWVPLLRSLVDEETGGLHVYSDENQRVFPRFGRPPVQLVPLVLDHNLRNTQQIADVFSPLAPMRMRAMGGDGPEVTFVPTPAGEDPVDAADSCVDELLDEGWRPEDVARRASGTRCRSTCRRAKGRRGTGTPSGTRSPSSTGTFSGARGSSGARSCCASTTPAPTTGRRRSSTSGCRGRPTGSVVGNPELITAMGGPDVARRLRIG</sequence>
<evidence type="ECO:0000259" key="2">
    <source>
        <dbReference type="Pfam" id="PF08378"/>
    </source>
</evidence>
<dbReference type="EMBL" id="VIUW01000001">
    <property type="protein sequence ID" value="TWD16714.1"/>
    <property type="molecule type" value="Genomic_DNA"/>
</dbReference>
<feature type="compositionally biased region" description="Basic residues" evidence="1">
    <location>
        <begin position="475"/>
        <end position="484"/>
    </location>
</feature>
<dbReference type="InterPro" id="IPR027417">
    <property type="entry name" value="P-loop_NTPase"/>
</dbReference>
<organism evidence="3 4">
    <name type="scientific">Marihabitans asiaticum</name>
    <dbReference type="NCBI Taxonomy" id="415218"/>
    <lineage>
        <taxon>Bacteria</taxon>
        <taxon>Bacillati</taxon>
        <taxon>Actinomycetota</taxon>
        <taxon>Actinomycetes</taxon>
        <taxon>Micrococcales</taxon>
        <taxon>Intrasporangiaceae</taxon>
        <taxon>Marihabitans</taxon>
    </lineage>
</organism>
<dbReference type="Gene3D" id="3.40.50.300">
    <property type="entry name" value="P-loop containing nucleotide triphosphate hydrolases"/>
    <property type="match status" value="1"/>
</dbReference>
<dbReference type="InterPro" id="IPR011528">
    <property type="entry name" value="NERD"/>
</dbReference>
<dbReference type="SUPFAM" id="SSF52540">
    <property type="entry name" value="P-loop containing nucleoside triphosphate hydrolases"/>
    <property type="match status" value="1"/>
</dbReference>
<protein>
    <submittedName>
        <fullName evidence="3">Nuclease-like protein</fullName>
    </submittedName>
</protein>
<feature type="region of interest" description="Disordered" evidence="1">
    <location>
        <begin position="462"/>
        <end position="545"/>
    </location>
</feature>
<proteinExistence type="predicted"/>
<keyword evidence="4" id="KW-1185">Reference proteome</keyword>
<evidence type="ECO:0000313" key="3">
    <source>
        <dbReference type="EMBL" id="TWD16714.1"/>
    </source>
</evidence>
<evidence type="ECO:0000256" key="1">
    <source>
        <dbReference type="SAM" id="MobiDB-lite"/>
    </source>
</evidence>
<comment type="caution">
    <text evidence="3">The sequence shown here is derived from an EMBL/GenBank/DDBJ whole genome shotgun (WGS) entry which is preliminary data.</text>
</comment>
<feature type="domain" description="NERD" evidence="2">
    <location>
        <begin position="28"/>
        <end position="122"/>
    </location>
</feature>
<gene>
    <name evidence="3" type="ORF">FB557_0247</name>
</gene>
<dbReference type="Proteomes" id="UP000315628">
    <property type="component" value="Unassembled WGS sequence"/>
</dbReference>
<name>A0A560WGU5_9MICO</name>